<evidence type="ECO:0000256" key="3">
    <source>
        <dbReference type="ARBA" id="ARBA00007737"/>
    </source>
</evidence>
<keyword evidence="8" id="KW-1133">Transmembrane helix</keyword>
<keyword evidence="11" id="KW-0294">Fucose metabolism</keyword>
<dbReference type="EMBL" id="SPHZ02000009">
    <property type="protein sequence ID" value="KAF0901026.1"/>
    <property type="molecule type" value="Genomic_DNA"/>
</dbReference>
<evidence type="ECO:0000256" key="8">
    <source>
        <dbReference type="ARBA" id="ARBA00022989"/>
    </source>
</evidence>
<comment type="similarity">
    <text evidence="3">Belongs to the glycosyltransferase GT106 family.</text>
</comment>
<evidence type="ECO:0000313" key="14">
    <source>
        <dbReference type="EMBL" id="KAF0901026.1"/>
    </source>
</evidence>
<comment type="pathway">
    <text evidence="2">Glycan metabolism.</text>
</comment>
<evidence type="ECO:0000256" key="1">
    <source>
        <dbReference type="ARBA" id="ARBA00004606"/>
    </source>
</evidence>
<evidence type="ECO:0000256" key="13">
    <source>
        <dbReference type="ARBA" id="ARBA00030350"/>
    </source>
</evidence>
<dbReference type="PANTHER" id="PTHR31741">
    <property type="entry name" value="OS02G0726500 PROTEIN-RELATED"/>
    <property type="match status" value="1"/>
</dbReference>
<dbReference type="GO" id="GO:0016020">
    <property type="term" value="C:membrane"/>
    <property type="evidence" value="ECO:0007669"/>
    <property type="project" value="UniProtKB-SubCell"/>
</dbReference>
<keyword evidence="6" id="KW-0812">Transmembrane</keyword>
<dbReference type="GO" id="GO:0006004">
    <property type="term" value="P:fucose metabolic process"/>
    <property type="evidence" value="ECO:0007669"/>
    <property type="project" value="UniProtKB-KW"/>
</dbReference>
<gene>
    <name evidence="14" type="ORF">E2562_037569</name>
</gene>
<keyword evidence="12" id="KW-0119">Carbohydrate metabolism</keyword>
<protein>
    <recommendedName>
        <fullName evidence="13">O-fucosyltransferase family protein</fullName>
    </recommendedName>
</protein>
<dbReference type="Proteomes" id="UP000479710">
    <property type="component" value="Unassembled WGS sequence"/>
</dbReference>
<name>A0A6G1CLJ3_9ORYZ</name>
<dbReference type="AlphaFoldDB" id="A0A6G1CLJ3"/>
<keyword evidence="9" id="KW-0472">Membrane</keyword>
<keyword evidence="15" id="KW-1185">Reference proteome</keyword>
<dbReference type="InterPro" id="IPR019378">
    <property type="entry name" value="GDP-Fuc_O-FucTrfase"/>
</dbReference>
<keyword evidence="7" id="KW-0735">Signal-anchor</keyword>
<organism evidence="14 15">
    <name type="scientific">Oryza meyeriana var. granulata</name>
    <dbReference type="NCBI Taxonomy" id="110450"/>
    <lineage>
        <taxon>Eukaryota</taxon>
        <taxon>Viridiplantae</taxon>
        <taxon>Streptophyta</taxon>
        <taxon>Embryophyta</taxon>
        <taxon>Tracheophyta</taxon>
        <taxon>Spermatophyta</taxon>
        <taxon>Magnoliopsida</taxon>
        <taxon>Liliopsida</taxon>
        <taxon>Poales</taxon>
        <taxon>Poaceae</taxon>
        <taxon>BOP clade</taxon>
        <taxon>Oryzoideae</taxon>
        <taxon>Oryzeae</taxon>
        <taxon>Oryzinae</taxon>
        <taxon>Oryza</taxon>
        <taxon>Oryza meyeriana</taxon>
    </lineage>
</organism>
<evidence type="ECO:0000256" key="10">
    <source>
        <dbReference type="ARBA" id="ARBA00023180"/>
    </source>
</evidence>
<keyword evidence="10" id="KW-0325">Glycoprotein</keyword>
<evidence type="ECO:0000256" key="6">
    <source>
        <dbReference type="ARBA" id="ARBA00022692"/>
    </source>
</evidence>
<keyword evidence="4" id="KW-0328">Glycosyltransferase</keyword>
<evidence type="ECO:0000313" key="15">
    <source>
        <dbReference type="Proteomes" id="UP000479710"/>
    </source>
</evidence>
<accession>A0A6G1CLJ3</accession>
<keyword evidence="5" id="KW-0808">Transferase</keyword>
<evidence type="ECO:0000256" key="2">
    <source>
        <dbReference type="ARBA" id="ARBA00004881"/>
    </source>
</evidence>
<evidence type="ECO:0000256" key="7">
    <source>
        <dbReference type="ARBA" id="ARBA00022968"/>
    </source>
</evidence>
<evidence type="ECO:0000256" key="4">
    <source>
        <dbReference type="ARBA" id="ARBA00022676"/>
    </source>
</evidence>
<evidence type="ECO:0000256" key="9">
    <source>
        <dbReference type="ARBA" id="ARBA00023136"/>
    </source>
</evidence>
<reference evidence="14 15" key="1">
    <citation type="submission" date="2019-11" db="EMBL/GenBank/DDBJ databases">
        <title>Whole genome sequence of Oryza granulata.</title>
        <authorList>
            <person name="Li W."/>
        </authorList>
    </citation>
    <scope>NUCLEOTIDE SEQUENCE [LARGE SCALE GENOMIC DNA]</scope>
    <source>
        <strain evidence="15">cv. Menghai</strain>
        <tissue evidence="14">Leaf</tissue>
    </source>
</reference>
<evidence type="ECO:0000256" key="12">
    <source>
        <dbReference type="ARBA" id="ARBA00023277"/>
    </source>
</evidence>
<dbReference type="GO" id="GO:0005737">
    <property type="term" value="C:cytoplasm"/>
    <property type="evidence" value="ECO:0007669"/>
    <property type="project" value="TreeGrafter"/>
</dbReference>
<evidence type="ECO:0000256" key="5">
    <source>
        <dbReference type="ARBA" id="ARBA00022679"/>
    </source>
</evidence>
<proteinExistence type="inferred from homology"/>
<dbReference type="PANTHER" id="PTHR31741:SF69">
    <property type="entry name" value="RHAMNOGALACTURONAN I RHAMNOSYLTRANSFERASE 1"/>
    <property type="match status" value="1"/>
</dbReference>
<comment type="subcellular location">
    <subcellularLocation>
        <location evidence="1">Membrane</location>
        <topology evidence="1">Single-pass type II membrane protein</topology>
    </subcellularLocation>
</comment>
<dbReference type="Pfam" id="PF10250">
    <property type="entry name" value="O-FucT"/>
    <property type="match status" value="1"/>
</dbReference>
<evidence type="ECO:0000256" key="11">
    <source>
        <dbReference type="ARBA" id="ARBA00023253"/>
    </source>
</evidence>
<comment type="caution">
    <text evidence="14">The sequence shown here is derived from an EMBL/GenBank/DDBJ whole genome shotgun (WGS) entry which is preliminary data.</text>
</comment>
<sequence length="166" mass="18491">MRSGSHANHKLPLCQVEEGCHQSTRLVASVPDHMQDATAGTSYHFLIETILSALPHCAVLEAPVFCAAAPTASSPRHHKLRNPATDSEICDMVTIARYLNVTLTVLELDKISFWYDPSEFKDIFDVDCIASLRDEVWVLKELPPRLKRRAELGYVHSMPPISRGGL</sequence>
<dbReference type="GO" id="GO:0016757">
    <property type="term" value="F:glycosyltransferase activity"/>
    <property type="evidence" value="ECO:0007669"/>
    <property type="project" value="UniProtKB-KW"/>
</dbReference>
<dbReference type="OrthoDB" id="1714265at2759"/>